<feature type="transmembrane region" description="Helical" evidence="11">
    <location>
        <begin position="270"/>
        <end position="291"/>
    </location>
</feature>
<evidence type="ECO:0000256" key="11">
    <source>
        <dbReference type="SAM" id="Phobius"/>
    </source>
</evidence>
<gene>
    <name evidence="13" type="ORF">DNTS_007209</name>
</gene>
<dbReference type="GO" id="GO:0015990">
    <property type="term" value="P:electron transport coupled proton transport"/>
    <property type="evidence" value="ECO:0007669"/>
    <property type="project" value="TreeGrafter"/>
</dbReference>
<dbReference type="EMBL" id="SRMA01003723">
    <property type="protein sequence ID" value="TRZ03720.1"/>
    <property type="molecule type" value="Genomic_DNA"/>
</dbReference>
<accession>A0A553RNG5</accession>
<keyword evidence="14" id="KW-1185">Reference proteome</keyword>
<dbReference type="InterPro" id="IPR001750">
    <property type="entry name" value="ND/Mrp_TM"/>
</dbReference>
<evidence type="ECO:0000313" key="14">
    <source>
        <dbReference type="Proteomes" id="UP000316079"/>
    </source>
</evidence>
<dbReference type="GO" id="GO:0003954">
    <property type="term" value="F:NADH dehydrogenase activity"/>
    <property type="evidence" value="ECO:0007669"/>
    <property type="project" value="TreeGrafter"/>
</dbReference>
<feature type="transmembrane region" description="Helical" evidence="11">
    <location>
        <begin position="102"/>
        <end position="121"/>
    </location>
</feature>
<reference evidence="13 14" key="1">
    <citation type="journal article" date="2019" name="Sci. Data">
        <title>Hybrid genome assembly and annotation of Danionella translucida.</title>
        <authorList>
            <person name="Kadobianskyi M."/>
            <person name="Schulze L."/>
            <person name="Schuelke M."/>
            <person name="Judkewitz B."/>
        </authorList>
    </citation>
    <scope>NUCLEOTIDE SEQUENCE [LARGE SCALE GENOMIC DNA]</scope>
    <source>
        <strain evidence="13 14">Bolton</strain>
    </source>
</reference>
<keyword evidence="4" id="KW-0679">Respiratory chain</keyword>
<evidence type="ECO:0000256" key="10">
    <source>
        <dbReference type="ARBA" id="ARBA00049551"/>
    </source>
</evidence>
<evidence type="ECO:0000256" key="6">
    <source>
        <dbReference type="ARBA" id="ARBA00022982"/>
    </source>
</evidence>
<evidence type="ECO:0000259" key="12">
    <source>
        <dbReference type="Pfam" id="PF00361"/>
    </source>
</evidence>
<dbReference type="GO" id="GO:0008137">
    <property type="term" value="F:NADH dehydrogenase (ubiquinone) activity"/>
    <property type="evidence" value="ECO:0007669"/>
    <property type="project" value="UniProtKB-EC"/>
</dbReference>
<dbReference type="PANTHER" id="PTHR42829">
    <property type="entry name" value="NADH-UBIQUINONE OXIDOREDUCTASE CHAIN 5"/>
    <property type="match status" value="1"/>
</dbReference>
<dbReference type="InterPro" id="IPR003945">
    <property type="entry name" value="NU5C-like"/>
</dbReference>
<keyword evidence="3" id="KW-0813">Transport</keyword>
<evidence type="ECO:0000256" key="8">
    <source>
        <dbReference type="ARBA" id="ARBA00023136"/>
    </source>
</evidence>
<dbReference type="EC" id="7.1.1.2" evidence="2"/>
<dbReference type="OrthoDB" id="10069788at2759"/>
<evidence type="ECO:0000256" key="2">
    <source>
        <dbReference type="ARBA" id="ARBA00012944"/>
    </source>
</evidence>
<protein>
    <recommendedName>
        <fullName evidence="2">NADH:ubiquinone reductase (H(+)-translocating)</fullName>
        <ecNumber evidence="2">7.1.1.2</ecNumber>
    </recommendedName>
    <alternativeName>
        <fullName evidence="9">NADH dehydrogenase subunit 5</fullName>
    </alternativeName>
</protein>
<feature type="transmembrane region" description="Helical" evidence="11">
    <location>
        <begin position="71"/>
        <end position="90"/>
    </location>
</feature>
<keyword evidence="5 11" id="KW-0812">Transmembrane</keyword>
<dbReference type="GO" id="GO:0016020">
    <property type="term" value="C:membrane"/>
    <property type="evidence" value="ECO:0007669"/>
    <property type="project" value="UniProtKB-SubCell"/>
</dbReference>
<keyword evidence="7 11" id="KW-1133">Transmembrane helix</keyword>
<dbReference type="Pfam" id="PF00361">
    <property type="entry name" value="Proton_antipo_M"/>
    <property type="match status" value="1"/>
</dbReference>
<evidence type="ECO:0000313" key="13">
    <source>
        <dbReference type="EMBL" id="TRZ03720.1"/>
    </source>
</evidence>
<keyword evidence="6" id="KW-0249">Electron transport</keyword>
<comment type="caution">
    <text evidence="13">The sequence shown here is derived from an EMBL/GenBank/DDBJ whole genome shotgun (WGS) entry which is preliminary data.</text>
</comment>
<dbReference type="AlphaFoldDB" id="A0A553RNG5"/>
<dbReference type="STRING" id="623744.A0A553RNG5"/>
<feature type="domain" description="NADH:quinone oxidoreductase/Mrp antiporter transmembrane" evidence="12">
    <location>
        <begin position="42"/>
        <end position="118"/>
    </location>
</feature>
<comment type="catalytic activity">
    <reaction evidence="10">
        <text>a ubiquinone + NADH + 5 H(+)(in) = a ubiquinol + NAD(+) + 4 H(+)(out)</text>
        <dbReference type="Rhea" id="RHEA:29091"/>
        <dbReference type="Rhea" id="RHEA-COMP:9565"/>
        <dbReference type="Rhea" id="RHEA-COMP:9566"/>
        <dbReference type="ChEBI" id="CHEBI:15378"/>
        <dbReference type="ChEBI" id="CHEBI:16389"/>
        <dbReference type="ChEBI" id="CHEBI:17976"/>
        <dbReference type="ChEBI" id="CHEBI:57540"/>
        <dbReference type="ChEBI" id="CHEBI:57945"/>
        <dbReference type="EC" id="7.1.1.2"/>
    </reaction>
</comment>
<dbReference type="GO" id="GO:0042773">
    <property type="term" value="P:ATP synthesis coupled electron transport"/>
    <property type="evidence" value="ECO:0007669"/>
    <property type="project" value="InterPro"/>
</dbReference>
<dbReference type="PANTHER" id="PTHR42829:SF2">
    <property type="entry name" value="NADH-UBIQUINONE OXIDOREDUCTASE CHAIN 5"/>
    <property type="match status" value="1"/>
</dbReference>
<sequence length="294" mass="33723">SRYRKICTIFTSSLTPSCNRRPHTSLCTTSFEYYSSSRDSFTSSIIHNLNNEQDIRNIGGAYKSLPATTKFTIIGSLALVGTPFLAGFFSKDAIIEAATSSYLNSYALALSLIATCFTAVYSTRMIFLLSSFNPQSNLNLPLNANHTPLSPIRLIWIKSNRAEAIKLYLTMFTYSIQYIMLLILKQLFHQSSIFAVMLIMDGLFETHTPMAHPYFLYACLFILDGEFIIRIRPYNCGRLGLRNFILMRDIFPILSYVYNLLRRDISNFRLLRSTVILTLTTRWMIITYLTLQFK</sequence>
<evidence type="ECO:0000256" key="9">
    <source>
        <dbReference type="ARBA" id="ARBA00031027"/>
    </source>
</evidence>
<evidence type="ECO:0000256" key="1">
    <source>
        <dbReference type="ARBA" id="ARBA00004141"/>
    </source>
</evidence>
<evidence type="ECO:0000256" key="4">
    <source>
        <dbReference type="ARBA" id="ARBA00022660"/>
    </source>
</evidence>
<dbReference type="Proteomes" id="UP000316079">
    <property type="component" value="Unassembled WGS sequence"/>
</dbReference>
<evidence type="ECO:0000256" key="5">
    <source>
        <dbReference type="ARBA" id="ARBA00022692"/>
    </source>
</evidence>
<proteinExistence type="predicted"/>
<feature type="non-terminal residue" evidence="13">
    <location>
        <position position="1"/>
    </location>
</feature>
<feature type="transmembrane region" description="Helical" evidence="11">
    <location>
        <begin position="211"/>
        <end position="229"/>
    </location>
</feature>
<name>A0A553RNG5_9TELE</name>
<comment type="subcellular location">
    <subcellularLocation>
        <location evidence="1">Membrane</location>
        <topology evidence="1">Multi-pass membrane protein</topology>
    </subcellularLocation>
</comment>
<evidence type="ECO:0000256" key="7">
    <source>
        <dbReference type="ARBA" id="ARBA00022989"/>
    </source>
</evidence>
<keyword evidence="8 11" id="KW-0472">Membrane</keyword>
<organism evidence="13 14">
    <name type="scientific">Danionella cerebrum</name>
    <dbReference type="NCBI Taxonomy" id="2873325"/>
    <lineage>
        <taxon>Eukaryota</taxon>
        <taxon>Metazoa</taxon>
        <taxon>Chordata</taxon>
        <taxon>Craniata</taxon>
        <taxon>Vertebrata</taxon>
        <taxon>Euteleostomi</taxon>
        <taxon>Actinopterygii</taxon>
        <taxon>Neopterygii</taxon>
        <taxon>Teleostei</taxon>
        <taxon>Ostariophysi</taxon>
        <taxon>Cypriniformes</taxon>
        <taxon>Danionidae</taxon>
        <taxon>Danioninae</taxon>
        <taxon>Danionella</taxon>
    </lineage>
</organism>
<evidence type="ECO:0000256" key="3">
    <source>
        <dbReference type="ARBA" id="ARBA00022448"/>
    </source>
</evidence>